<dbReference type="PANTHER" id="PTHR30204:SF69">
    <property type="entry name" value="MERR-FAMILY TRANSCRIPTIONAL REGULATOR"/>
    <property type="match status" value="1"/>
</dbReference>
<evidence type="ECO:0000313" key="7">
    <source>
        <dbReference type="Proteomes" id="UP000261032"/>
    </source>
</evidence>
<gene>
    <name evidence="6" type="ORF">DXB93_04985</name>
</gene>
<dbReference type="InterPro" id="IPR000551">
    <property type="entry name" value="MerR-type_HTH_dom"/>
</dbReference>
<evidence type="ECO:0000256" key="2">
    <source>
        <dbReference type="ARBA" id="ARBA00023015"/>
    </source>
</evidence>
<dbReference type="GO" id="GO:0003700">
    <property type="term" value="F:DNA-binding transcription factor activity"/>
    <property type="evidence" value="ECO:0007669"/>
    <property type="project" value="InterPro"/>
</dbReference>
<reference evidence="6 7" key="1">
    <citation type="submission" date="2018-08" db="EMBL/GenBank/DDBJ databases">
        <title>A genome reference for cultivated species of the human gut microbiota.</title>
        <authorList>
            <person name="Zou Y."/>
            <person name="Xue W."/>
            <person name="Luo G."/>
        </authorList>
    </citation>
    <scope>NUCLEOTIDE SEQUENCE [LARGE SCALE GENOMIC DNA]</scope>
    <source>
        <strain evidence="6 7">OM06-4</strain>
    </source>
</reference>
<accession>A0A3E3AIY3</accession>
<comment type="caution">
    <text evidence="6">The sequence shown here is derived from an EMBL/GenBank/DDBJ whole genome shotgun (WGS) entry which is preliminary data.</text>
</comment>
<dbReference type="Pfam" id="PF13411">
    <property type="entry name" value="MerR_1"/>
    <property type="match status" value="1"/>
</dbReference>
<organism evidence="6 7">
    <name type="scientific">Thomasclavelia ramosa</name>
    <dbReference type="NCBI Taxonomy" id="1547"/>
    <lineage>
        <taxon>Bacteria</taxon>
        <taxon>Bacillati</taxon>
        <taxon>Bacillota</taxon>
        <taxon>Erysipelotrichia</taxon>
        <taxon>Erysipelotrichales</taxon>
        <taxon>Coprobacillaceae</taxon>
        <taxon>Thomasclavelia</taxon>
    </lineage>
</organism>
<dbReference type="Proteomes" id="UP000261032">
    <property type="component" value="Unassembled WGS sequence"/>
</dbReference>
<dbReference type="PANTHER" id="PTHR30204">
    <property type="entry name" value="REDOX-CYCLING DRUG-SENSING TRANSCRIPTIONAL ACTIVATOR SOXR"/>
    <property type="match status" value="1"/>
</dbReference>
<name>A0A3E3AIY3_9FIRM</name>
<dbReference type="GO" id="GO:0003677">
    <property type="term" value="F:DNA binding"/>
    <property type="evidence" value="ECO:0007669"/>
    <property type="project" value="UniProtKB-KW"/>
</dbReference>
<keyword evidence="4" id="KW-0804">Transcription</keyword>
<dbReference type="Gene3D" id="1.10.1660.10">
    <property type="match status" value="1"/>
</dbReference>
<evidence type="ECO:0000256" key="3">
    <source>
        <dbReference type="ARBA" id="ARBA00023125"/>
    </source>
</evidence>
<dbReference type="SUPFAM" id="SSF46955">
    <property type="entry name" value="Putative DNA-binding domain"/>
    <property type="match status" value="1"/>
</dbReference>
<dbReference type="AlphaFoldDB" id="A0A3E3AIY3"/>
<proteinExistence type="predicted"/>
<protein>
    <submittedName>
        <fullName evidence="6">MerR family transcriptional regulator</fullName>
    </submittedName>
</protein>
<evidence type="ECO:0000313" key="6">
    <source>
        <dbReference type="EMBL" id="RGD86523.1"/>
    </source>
</evidence>
<evidence type="ECO:0000256" key="4">
    <source>
        <dbReference type="ARBA" id="ARBA00023163"/>
    </source>
</evidence>
<dbReference type="EMBL" id="QUSL01000005">
    <property type="protein sequence ID" value="RGD86523.1"/>
    <property type="molecule type" value="Genomic_DNA"/>
</dbReference>
<keyword evidence="3" id="KW-0238">DNA-binding</keyword>
<evidence type="ECO:0000256" key="1">
    <source>
        <dbReference type="ARBA" id="ARBA00022491"/>
    </source>
</evidence>
<keyword evidence="1" id="KW-0678">Repressor</keyword>
<dbReference type="GeneID" id="64195516"/>
<keyword evidence="2" id="KW-0805">Transcription regulation</keyword>
<sequence>MGYTIREVSEILKIPVSTIRYYENLGLLPVIQRIEGKRVFTNENITDLKRIKKLKDMGMTLKDIKNFNQLYSKGKLSFEQKIMILDQQHTVIIEQIEELQHTLEIIETERLKYSNIINKNHTAIICS</sequence>
<dbReference type="PROSITE" id="PS50937">
    <property type="entry name" value="HTH_MERR_2"/>
    <property type="match status" value="1"/>
</dbReference>
<dbReference type="RefSeq" id="WP_003537478.1">
    <property type="nucleotide sequence ID" value="NZ_AP031443.1"/>
</dbReference>
<feature type="domain" description="HTH merR-type" evidence="5">
    <location>
        <begin position="1"/>
        <end position="70"/>
    </location>
</feature>
<dbReference type="SMART" id="SM00422">
    <property type="entry name" value="HTH_MERR"/>
    <property type="match status" value="1"/>
</dbReference>
<evidence type="ECO:0000259" key="5">
    <source>
        <dbReference type="PROSITE" id="PS50937"/>
    </source>
</evidence>
<dbReference type="InterPro" id="IPR047057">
    <property type="entry name" value="MerR_fam"/>
</dbReference>
<dbReference type="InterPro" id="IPR009061">
    <property type="entry name" value="DNA-bd_dom_put_sf"/>
</dbReference>